<dbReference type="EMBL" id="FQWC01000011">
    <property type="protein sequence ID" value="SHH75701.1"/>
    <property type="molecule type" value="Genomic_DNA"/>
</dbReference>
<sequence>MKNRLLPLFVVLASFSARSQVGIGIKNPNPSTELHVVAADKGILIPNVKLTSTTVYSPIVGAETNSLLVFATDEIGDIKPGYYYWFDHKWNRLAISGEAGSGTGKDGKVGVAEGVVPPGAKGTSTYPGDDINIYTNTASGIVYVQKSDGTWTPINGKDGKDGMVGGTGAPGTVLVRDNKKFFLKMFKRKFKDEFEFSEDSFLLKNESKSTDFDRSIYVIYDKNELIEFLKLDKKGKNVMVCFFNQQLHNSLIYFDEIKNLKLIDASKSRTELLNDLNSYFKNTSDFITKIPDTKFSTSGVYQNQFENFQKALFFMM</sequence>
<dbReference type="RefSeq" id="WP_073417875.1">
    <property type="nucleotide sequence ID" value="NZ_FQWC01000011.1"/>
</dbReference>
<gene>
    <name evidence="2" type="ORF">SAMN05443663_11140</name>
</gene>
<dbReference type="Proteomes" id="UP000184071">
    <property type="component" value="Unassembled WGS sequence"/>
</dbReference>
<name>A0A1M5VKE8_9FLAO</name>
<proteinExistence type="predicted"/>
<dbReference type="OrthoDB" id="1247310at2"/>
<keyword evidence="1" id="KW-0732">Signal</keyword>
<dbReference type="AlphaFoldDB" id="A0A1M5VKE8"/>
<feature type="chain" id="PRO_5013087491" evidence="1">
    <location>
        <begin position="20"/>
        <end position="316"/>
    </location>
</feature>
<reference evidence="3" key="1">
    <citation type="submission" date="2016-11" db="EMBL/GenBank/DDBJ databases">
        <authorList>
            <person name="Varghese N."/>
            <person name="Submissions S."/>
        </authorList>
    </citation>
    <scope>NUCLEOTIDE SEQUENCE [LARGE SCALE GENOMIC DNA]</scope>
    <source>
        <strain evidence="3">DSM 17963</strain>
    </source>
</reference>
<feature type="signal peptide" evidence="1">
    <location>
        <begin position="1"/>
        <end position="19"/>
    </location>
</feature>
<evidence type="ECO:0000256" key="1">
    <source>
        <dbReference type="SAM" id="SignalP"/>
    </source>
</evidence>
<accession>A0A1M5VKE8</accession>
<keyword evidence="3" id="KW-1185">Reference proteome</keyword>
<organism evidence="2 3">
    <name type="scientific">Flavobacterium defluvii</name>
    <dbReference type="NCBI Taxonomy" id="370979"/>
    <lineage>
        <taxon>Bacteria</taxon>
        <taxon>Pseudomonadati</taxon>
        <taxon>Bacteroidota</taxon>
        <taxon>Flavobacteriia</taxon>
        <taxon>Flavobacteriales</taxon>
        <taxon>Flavobacteriaceae</taxon>
        <taxon>Flavobacterium</taxon>
    </lineage>
</organism>
<protein>
    <submittedName>
        <fullName evidence="2">Uncharacterized protein</fullName>
    </submittedName>
</protein>
<evidence type="ECO:0000313" key="3">
    <source>
        <dbReference type="Proteomes" id="UP000184071"/>
    </source>
</evidence>
<evidence type="ECO:0000313" key="2">
    <source>
        <dbReference type="EMBL" id="SHH75701.1"/>
    </source>
</evidence>
<dbReference type="STRING" id="370979.SAMN05443663_11140"/>